<keyword evidence="1" id="KW-0812">Transmembrane</keyword>
<evidence type="ECO:0000256" key="1">
    <source>
        <dbReference type="SAM" id="Phobius"/>
    </source>
</evidence>
<name>K7LJ55_SOYBN</name>
<dbReference type="EMBL" id="CM000843">
    <property type="protein sequence ID" value="KRH33555.1"/>
    <property type="molecule type" value="Genomic_DNA"/>
</dbReference>
<evidence type="ECO:0000313" key="2">
    <source>
        <dbReference type="EMBL" id="KRH33555.1"/>
    </source>
</evidence>
<dbReference type="HOGENOM" id="CLU_2459131_0_0_1"/>
<protein>
    <submittedName>
        <fullName evidence="2 3">Uncharacterized protein</fullName>
    </submittedName>
</protein>
<dbReference type="EnsemblPlants" id="KRH33555">
    <property type="protein sequence ID" value="KRH33555"/>
    <property type="gene ID" value="GLYMA_10G130900"/>
</dbReference>
<keyword evidence="1" id="KW-0472">Membrane</keyword>
<dbReference type="InParanoid" id="K7LJ55"/>
<feature type="transmembrane region" description="Helical" evidence="1">
    <location>
        <begin position="46"/>
        <end position="66"/>
    </location>
</feature>
<sequence>MKGEESNCHLLVNGHHRRRKCSPTSTLSSGPENFWRVFGEGHHSDCFWVIVALFSFPSSFSLIYFSSFFFQIFLYLLEEVVLIFHLAFL</sequence>
<dbReference type="Gramene" id="KRH33555">
    <property type="protein sequence ID" value="KRH33555"/>
    <property type="gene ID" value="GLYMA_10G130900"/>
</dbReference>
<dbReference type="Proteomes" id="UP000008827">
    <property type="component" value="Chromosome 10"/>
</dbReference>
<keyword evidence="1" id="KW-1133">Transmembrane helix</keyword>
<accession>K7LJ55</accession>
<reference evidence="2" key="3">
    <citation type="submission" date="2018-07" db="EMBL/GenBank/DDBJ databases">
        <title>WGS assembly of Glycine max.</title>
        <authorList>
            <person name="Schmutz J."/>
            <person name="Cannon S."/>
            <person name="Schlueter J."/>
            <person name="Ma J."/>
            <person name="Mitros T."/>
            <person name="Nelson W."/>
            <person name="Hyten D."/>
            <person name="Song Q."/>
            <person name="Thelen J."/>
            <person name="Cheng J."/>
            <person name="Xu D."/>
            <person name="Hellsten U."/>
            <person name="May G."/>
            <person name="Yu Y."/>
            <person name="Sakurai T."/>
            <person name="Umezawa T."/>
            <person name="Bhattacharyya M."/>
            <person name="Sandhu D."/>
            <person name="Valliyodan B."/>
            <person name="Lindquist E."/>
            <person name="Peto M."/>
            <person name="Grant D."/>
            <person name="Shu S."/>
            <person name="Goodstein D."/>
            <person name="Barry K."/>
            <person name="Futrell-Griggs M."/>
            <person name="Abernathy B."/>
            <person name="Du J."/>
            <person name="Tian Z."/>
            <person name="Zhu L."/>
            <person name="Gill N."/>
            <person name="Joshi T."/>
            <person name="Libault M."/>
            <person name="Sethuraman A."/>
            <person name="Zhang X."/>
            <person name="Shinozaki K."/>
            <person name="Nguyen H."/>
            <person name="Wing R."/>
            <person name="Cregan P."/>
            <person name="Specht J."/>
            <person name="Grimwood J."/>
            <person name="Rokhsar D."/>
            <person name="Stacey G."/>
            <person name="Shoemaker R."/>
            <person name="Jackson S."/>
        </authorList>
    </citation>
    <scope>NUCLEOTIDE SEQUENCE</scope>
    <source>
        <tissue evidence="2">Callus</tissue>
    </source>
</reference>
<organism evidence="3">
    <name type="scientific">Glycine max</name>
    <name type="common">Soybean</name>
    <name type="synonym">Glycine hispida</name>
    <dbReference type="NCBI Taxonomy" id="3847"/>
    <lineage>
        <taxon>Eukaryota</taxon>
        <taxon>Viridiplantae</taxon>
        <taxon>Streptophyta</taxon>
        <taxon>Embryophyta</taxon>
        <taxon>Tracheophyta</taxon>
        <taxon>Spermatophyta</taxon>
        <taxon>Magnoliopsida</taxon>
        <taxon>eudicotyledons</taxon>
        <taxon>Gunneridae</taxon>
        <taxon>Pentapetalae</taxon>
        <taxon>rosids</taxon>
        <taxon>fabids</taxon>
        <taxon>Fabales</taxon>
        <taxon>Fabaceae</taxon>
        <taxon>Papilionoideae</taxon>
        <taxon>50 kb inversion clade</taxon>
        <taxon>NPAAA clade</taxon>
        <taxon>indigoferoid/millettioid clade</taxon>
        <taxon>Phaseoleae</taxon>
        <taxon>Glycine</taxon>
        <taxon>Glycine subgen. Soja</taxon>
    </lineage>
</organism>
<reference evidence="2 3" key="1">
    <citation type="journal article" date="2010" name="Nature">
        <title>Genome sequence of the palaeopolyploid soybean.</title>
        <authorList>
            <person name="Schmutz J."/>
            <person name="Cannon S.B."/>
            <person name="Schlueter J."/>
            <person name="Ma J."/>
            <person name="Mitros T."/>
            <person name="Nelson W."/>
            <person name="Hyten D.L."/>
            <person name="Song Q."/>
            <person name="Thelen J.J."/>
            <person name="Cheng J."/>
            <person name="Xu D."/>
            <person name="Hellsten U."/>
            <person name="May G.D."/>
            <person name="Yu Y."/>
            <person name="Sakurai T."/>
            <person name="Umezawa T."/>
            <person name="Bhattacharyya M.K."/>
            <person name="Sandhu D."/>
            <person name="Valliyodan B."/>
            <person name="Lindquist E."/>
            <person name="Peto M."/>
            <person name="Grant D."/>
            <person name="Shu S."/>
            <person name="Goodstein D."/>
            <person name="Barry K."/>
            <person name="Futrell-Griggs M."/>
            <person name="Abernathy B."/>
            <person name="Du J."/>
            <person name="Tian Z."/>
            <person name="Zhu L."/>
            <person name="Gill N."/>
            <person name="Joshi T."/>
            <person name="Libault M."/>
            <person name="Sethuraman A."/>
            <person name="Zhang X.-C."/>
            <person name="Shinozaki K."/>
            <person name="Nguyen H.T."/>
            <person name="Wing R.A."/>
            <person name="Cregan P."/>
            <person name="Specht J."/>
            <person name="Grimwood J."/>
            <person name="Rokhsar D."/>
            <person name="Stacey G."/>
            <person name="Shoemaker R.C."/>
            <person name="Jackson S.A."/>
        </authorList>
    </citation>
    <scope>NUCLEOTIDE SEQUENCE [LARGE SCALE GENOMIC DNA]</scope>
    <source>
        <strain evidence="3">cv. Williams 82</strain>
        <tissue evidence="2">Callus</tissue>
    </source>
</reference>
<feature type="transmembrane region" description="Helical" evidence="1">
    <location>
        <begin position="72"/>
        <end position="88"/>
    </location>
</feature>
<evidence type="ECO:0000313" key="4">
    <source>
        <dbReference type="Proteomes" id="UP000008827"/>
    </source>
</evidence>
<proteinExistence type="predicted"/>
<keyword evidence="4" id="KW-1185">Reference proteome</keyword>
<dbReference type="AlphaFoldDB" id="K7LJ55"/>
<dbReference type="PaxDb" id="3847-GLYMA10G26514.1"/>
<reference evidence="3" key="2">
    <citation type="submission" date="2018-02" db="UniProtKB">
        <authorList>
            <consortium name="EnsemblPlants"/>
        </authorList>
    </citation>
    <scope>IDENTIFICATION</scope>
    <source>
        <strain evidence="3">Williams 82</strain>
    </source>
</reference>
<gene>
    <name evidence="2" type="ORF">GLYMA_10G130900</name>
</gene>
<evidence type="ECO:0000313" key="3">
    <source>
        <dbReference type="EnsemblPlants" id="KRH33555"/>
    </source>
</evidence>